<feature type="compositionally biased region" description="Polar residues" evidence="1">
    <location>
        <begin position="132"/>
        <end position="141"/>
    </location>
</feature>
<comment type="caution">
    <text evidence="2">The sequence shown here is derived from an EMBL/GenBank/DDBJ whole genome shotgun (WGS) entry which is preliminary data.</text>
</comment>
<evidence type="ECO:0000313" key="2">
    <source>
        <dbReference type="EMBL" id="CAG8618804.1"/>
    </source>
</evidence>
<gene>
    <name evidence="2" type="ORF">FMOSSE_LOCUS9863</name>
</gene>
<evidence type="ECO:0000313" key="3">
    <source>
        <dbReference type="Proteomes" id="UP000789375"/>
    </source>
</evidence>
<sequence>MHKSILSLQFPTIASKPLNTTIASEPSTNTLEIQTDTSKPFQLEVLALIIFEIKRFQLFPLEFQNSILAKYIMQTETKSPLTCLLCNVIIELTREEADNEELMTSLGLDQATSPIVIEDDTSENNDDERTPDASNCSANVQDNLKNTPNEIAKMIPRIQLQMMGIIILLKIGH</sequence>
<dbReference type="EMBL" id="CAJVPP010003033">
    <property type="protein sequence ID" value="CAG8618804.1"/>
    <property type="molecule type" value="Genomic_DNA"/>
</dbReference>
<name>A0A9N9CWL3_FUNMO</name>
<feature type="region of interest" description="Disordered" evidence="1">
    <location>
        <begin position="119"/>
        <end position="141"/>
    </location>
</feature>
<protein>
    <submittedName>
        <fullName evidence="2">10391_t:CDS:1</fullName>
    </submittedName>
</protein>
<proteinExistence type="predicted"/>
<dbReference type="Proteomes" id="UP000789375">
    <property type="component" value="Unassembled WGS sequence"/>
</dbReference>
<reference evidence="2" key="1">
    <citation type="submission" date="2021-06" db="EMBL/GenBank/DDBJ databases">
        <authorList>
            <person name="Kallberg Y."/>
            <person name="Tangrot J."/>
            <person name="Rosling A."/>
        </authorList>
    </citation>
    <scope>NUCLEOTIDE SEQUENCE</scope>
    <source>
        <strain evidence="2">87-6 pot B 2015</strain>
    </source>
</reference>
<dbReference type="AlphaFoldDB" id="A0A9N9CWL3"/>
<keyword evidence="3" id="KW-1185">Reference proteome</keyword>
<accession>A0A9N9CWL3</accession>
<evidence type="ECO:0000256" key="1">
    <source>
        <dbReference type="SAM" id="MobiDB-lite"/>
    </source>
</evidence>
<organism evidence="2 3">
    <name type="scientific">Funneliformis mosseae</name>
    <name type="common">Endomycorrhizal fungus</name>
    <name type="synonym">Glomus mosseae</name>
    <dbReference type="NCBI Taxonomy" id="27381"/>
    <lineage>
        <taxon>Eukaryota</taxon>
        <taxon>Fungi</taxon>
        <taxon>Fungi incertae sedis</taxon>
        <taxon>Mucoromycota</taxon>
        <taxon>Glomeromycotina</taxon>
        <taxon>Glomeromycetes</taxon>
        <taxon>Glomerales</taxon>
        <taxon>Glomeraceae</taxon>
        <taxon>Funneliformis</taxon>
    </lineage>
</organism>